<feature type="domain" description="Protein kinase" evidence="11">
    <location>
        <begin position="6"/>
        <end position="262"/>
    </location>
</feature>
<dbReference type="InterPro" id="IPR000719">
    <property type="entry name" value="Prot_kinase_dom"/>
</dbReference>
<dbReference type="PROSITE" id="PS50011">
    <property type="entry name" value="PROTEIN_KINASE_DOM"/>
    <property type="match status" value="1"/>
</dbReference>
<dbReference type="SUPFAM" id="SSF56112">
    <property type="entry name" value="Protein kinase-like (PK-like)"/>
    <property type="match status" value="1"/>
</dbReference>
<dbReference type="SMART" id="SM00220">
    <property type="entry name" value="S_TKc"/>
    <property type="match status" value="1"/>
</dbReference>
<evidence type="ECO:0000256" key="5">
    <source>
        <dbReference type="ARBA" id="ARBA00022741"/>
    </source>
</evidence>
<dbReference type="AlphaFoldDB" id="A0A7U7GAY7"/>
<organism evidence="12 13">
    <name type="scientific">Candidatus Contendobacter odensis Run_B_J11</name>
    <dbReference type="NCBI Taxonomy" id="1400861"/>
    <lineage>
        <taxon>Bacteria</taxon>
        <taxon>Pseudomonadati</taxon>
        <taxon>Pseudomonadota</taxon>
        <taxon>Gammaproteobacteria</taxon>
        <taxon>Candidatus Competibacteraceae</taxon>
        <taxon>Candidatus Contendibacter</taxon>
    </lineage>
</organism>
<keyword evidence="13" id="KW-1185">Reference proteome</keyword>
<dbReference type="PANTHER" id="PTHR43289:SF6">
    <property type="entry name" value="SERINE_THREONINE-PROTEIN KINASE NEKL-3"/>
    <property type="match status" value="1"/>
</dbReference>
<feature type="region of interest" description="Disordered" evidence="10">
    <location>
        <begin position="655"/>
        <end position="717"/>
    </location>
</feature>
<dbReference type="Gene3D" id="1.10.510.10">
    <property type="entry name" value="Transferase(Phosphotransferase) domain 1"/>
    <property type="match status" value="1"/>
</dbReference>
<reference evidence="12 13" key="1">
    <citation type="journal article" date="2014" name="ISME J.">
        <title>Candidatus Competibacter-lineage genomes retrieved from metagenomes reveal functional metabolic diversity.</title>
        <authorList>
            <person name="McIlroy S.J."/>
            <person name="Albertsen M."/>
            <person name="Andresen E.K."/>
            <person name="Saunders A.M."/>
            <person name="Kristiansen R."/>
            <person name="Stokholm-Bjerregaard M."/>
            <person name="Nielsen K.L."/>
            <person name="Nielsen P.H."/>
        </authorList>
    </citation>
    <scope>NUCLEOTIDE SEQUENCE [LARGE SCALE GENOMIC DNA]</scope>
    <source>
        <strain evidence="12 13">Run_B_J11</strain>
    </source>
</reference>
<feature type="region of interest" description="Disordered" evidence="10">
    <location>
        <begin position="745"/>
        <end position="766"/>
    </location>
</feature>
<evidence type="ECO:0000313" key="13">
    <source>
        <dbReference type="Proteomes" id="UP000019184"/>
    </source>
</evidence>
<feature type="binding site" evidence="8">
    <location>
        <position position="35"/>
    </location>
    <ligand>
        <name>ATP</name>
        <dbReference type="ChEBI" id="CHEBI:30616"/>
    </ligand>
</feature>
<evidence type="ECO:0000256" key="7">
    <source>
        <dbReference type="ARBA" id="ARBA00022840"/>
    </source>
</evidence>
<keyword evidence="4" id="KW-0677">Repeat</keyword>
<evidence type="ECO:0000256" key="4">
    <source>
        <dbReference type="ARBA" id="ARBA00022737"/>
    </source>
</evidence>
<dbReference type="FunFam" id="1.10.510.10:FF:000021">
    <property type="entry name" value="Serine/threonine protein kinase"/>
    <property type="match status" value="1"/>
</dbReference>
<dbReference type="Gene3D" id="3.30.200.20">
    <property type="entry name" value="Phosphorylase Kinase, domain 1"/>
    <property type="match status" value="1"/>
</dbReference>
<dbReference type="SMART" id="SM00698">
    <property type="entry name" value="MORN"/>
    <property type="match status" value="5"/>
</dbReference>
<evidence type="ECO:0000259" key="11">
    <source>
        <dbReference type="PROSITE" id="PS50011"/>
    </source>
</evidence>
<dbReference type="PROSITE" id="PS00108">
    <property type="entry name" value="PROTEIN_KINASE_ST"/>
    <property type="match status" value="1"/>
</dbReference>
<keyword evidence="7 8" id="KW-0067">ATP-binding</keyword>
<dbReference type="InterPro" id="IPR017441">
    <property type="entry name" value="Protein_kinase_ATP_BS"/>
</dbReference>
<keyword evidence="9" id="KW-0175">Coiled coil</keyword>
<dbReference type="Pfam" id="PF08308">
    <property type="entry name" value="PEGA"/>
    <property type="match status" value="1"/>
</dbReference>
<comment type="caution">
    <text evidence="12">The sequence shown here is derived from an EMBL/GenBank/DDBJ whole genome shotgun (WGS) entry which is preliminary data.</text>
</comment>
<dbReference type="PANTHER" id="PTHR43289">
    <property type="entry name" value="MITOGEN-ACTIVATED PROTEIN KINASE KINASE KINASE 20-RELATED"/>
    <property type="match status" value="1"/>
</dbReference>
<feature type="compositionally biased region" description="Polar residues" evidence="10">
    <location>
        <begin position="698"/>
        <end position="712"/>
    </location>
</feature>
<dbReference type="InterPro" id="IPR008271">
    <property type="entry name" value="Ser/Thr_kinase_AS"/>
</dbReference>
<feature type="region of interest" description="Disordered" evidence="10">
    <location>
        <begin position="886"/>
        <end position="922"/>
    </location>
</feature>
<dbReference type="Gene3D" id="1.25.40.10">
    <property type="entry name" value="Tetratricopeptide repeat domain"/>
    <property type="match status" value="1"/>
</dbReference>
<dbReference type="PROSITE" id="PS00107">
    <property type="entry name" value="PROTEIN_KINASE_ATP"/>
    <property type="match status" value="1"/>
</dbReference>
<dbReference type="InterPro" id="IPR011009">
    <property type="entry name" value="Kinase-like_dom_sf"/>
</dbReference>
<evidence type="ECO:0000313" key="12">
    <source>
        <dbReference type="EMBL" id="CDH44923.1"/>
    </source>
</evidence>
<dbReference type="CDD" id="cd14014">
    <property type="entry name" value="STKc_PknB_like"/>
    <property type="match status" value="1"/>
</dbReference>
<keyword evidence="6 12" id="KW-0418">Kinase</keyword>
<dbReference type="EMBL" id="CBTK010000112">
    <property type="protein sequence ID" value="CDH44923.1"/>
    <property type="molecule type" value="Genomic_DNA"/>
</dbReference>
<dbReference type="SUPFAM" id="SSF48452">
    <property type="entry name" value="TPR-like"/>
    <property type="match status" value="1"/>
</dbReference>
<name>A0A7U7GAY7_9GAMM</name>
<proteinExistence type="predicted"/>
<dbReference type="GO" id="GO:0005524">
    <property type="term" value="F:ATP binding"/>
    <property type="evidence" value="ECO:0007669"/>
    <property type="project" value="UniProtKB-UniRule"/>
</dbReference>
<feature type="compositionally biased region" description="Basic and acidic residues" evidence="10">
    <location>
        <begin position="469"/>
        <end position="493"/>
    </location>
</feature>
<dbReference type="InterPro" id="IPR011990">
    <property type="entry name" value="TPR-like_helical_dom_sf"/>
</dbReference>
<keyword evidence="3 12" id="KW-0808">Transferase</keyword>
<dbReference type="Pfam" id="PF00069">
    <property type="entry name" value="Pkinase"/>
    <property type="match status" value="1"/>
</dbReference>
<dbReference type="InterPro" id="IPR003409">
    <property type="entry name" value="MORN"/>
</dbReference>
<dbReference type="OrthoDB" id="9801841at2"/>
<feature type="region of interest" description="Disordered" evidence="10">
    <location>
        <begin position="454"/>
        <end position="493"/>
    </location>
</feature>
<evidence type="ECO:0000256" key="6">
    <source>
        <dbReference type="ARBA" id="ARBA00022777"/>
    </source>
</evidence>
<feature type="coiled-coil region" evidence="9">
    <location>
        <begin position="392"/>
        <end position="419"/>
    </location>
</feature>
<evidence type="ECO:0000256" key="9">
    <source>
        <dbReference type="SAM" id="Coils"/>
    </source>
</evidence>
<dbReference type="EC" id="2.7.11.1" evidence="1"/>
<dbReference type="SUPFAM" id="SSF82185">
    <property type="entry name" value="Histone H3 K4-specific methyltransferase SET7/9 N-terminal domain"/>
    <property type="match status" value="1"/>
</dbReference>
<evidence type="ECO:0000256" key="10">
    <source>
        <dbReference type="SAM" id="MobiDB-lite"/>
    </source>
</evidence>
<dbReference type="Proteomes" id="UP000019184">
    <property type="component" value="Unassembled WGS sequence"/>
</dbReference>
<accession>A0A7U7GAY7</accession>
<evidence type="ECO:0000256" key="8">
    <source>
        <dbReference type="PROSITE-ProRule" id="PRU10141"/>
    </source>
</evidence>
<dbReference type="GO" id="GO:0004674">
    <property type="term" value="F:protein serine/threonine kinase activity"/>
    <property type="evidence" value="ECO:0007669"/>
    <property type="project" value="UniProtKB-KW"/>
</dbReference>
<dbReference type="RefSeq" id="WP_034432096.1">
    <property type="nucleotide sequence ID" value="NZ_CBTK010000112.1"/>
</dbReference>
<dbReference type="Pfam" id="PF02493">
    <property type="entry name" value="MORN"/>
    <property type="match status" value="6"/>
</dbReference>
<evidence type="ECO:0000256" key="3">
    <source>
        <dbReference type="ARBA" id="ARBA00022679"/>
    </source>
</evidence>
<dbReference type="Gene3D" id="2.20.110.10">
    <property type="entry name" value="Histone H3 K4-specific methyltransferase SET7/9 N-terminal domain"/>
    <property type="match status" value="3"/>
</dbReference>
<keyword evidence="2" id="KW-0723">Serine/threonine-protein kinase</keyword>
<feature type="compositionally biased region" description="Polar residues" evidence="10">
    <location>
        <begin position="904"/>
        <end position="919"/>
    </location>
</feature>
<protein>
    <recommendedName>
        <fullName evidence="1">non-specific serine/threonine protein kinase</fullName>
        <ecNumber evidence="1">2.7.11.1</ecNumber>
    </recommendedName>
</protein>
<evidence type="ECO:0000256" key="2">
    <source>
        <dbReference type="ARBA" id="ARBA00022527"/>
    </source>
</evidence>
<gene>
    <name evidence="12" type="ORF">BN874_20043</name>
</gene>
<dbReference type="InterPro" id="IPR013229">
    <property type="entry name" value="PEGA"/>
</dbReference>
<keyword evidence="5 8" id="KW-0547">Nucleotide-binding</keyword>
<evidence type="ECO:0000256" key="1">
    <source>
        <dbReference type="ARBA" id="ARBA00012513"/>
    </source>
</evidence>
<sequence length="1072" mass="118299">MHIPGYQIERELGQGGMAIVYLALQESLHRHVALKVIKPVLTTDEEFAQRFLREGRIIAQLSDPHIVTVYDIASYEGNYYLSMEYLPGDTLQQRIRDGLPLKEALAVARSIAGALHYAHHRGIIHRDIKPQNILFRENGSPVLTDFGIAKTLGSSTIMTRTGLSIGTPRYMSPEQIRGQDVDARADLYSFGVLLYEMLTGAVPYNANDSFALAMMHVTAPIPELPPELCRFQPLLNKLLDKDPNQRFQSGQEFIAALDNPDAIPVGPLNIADLTRRSATPTQPRRGWKAEAVAVLLAGVTLAGGSWFWFLRTPPTPPLVVATPTTTPAADPAVQRRAEVEQRLAQAHQRQQEGALEDSLGLIGQGLQLAPDHPELLALREQVNRQITDVQTRKIWEEQRQQAKLQADQFLEQAQRAQQEGALDRSLVHIEQGLQALPDHPGLLTLKREVQARFTKNQGQSEAARQQAAAEERRKAEQARLQADAEQHRKKADESLARALDAQRNRAYETSLVQIEQGLQQAPDHSRLLALRDEVRRQLRDAKAAPLPVQTPVEPVDRVAALLRECTGYLQANRLTSGKGGNAADCYSNVLQRDPGNAEARAGLAQIADHYADLAAAAVRRGDIKAAQSSLDKLERLNRSDSRITGLREQLTARTQAVVKTPSPPTDQAETEIAAPSAPIRTERPADVKAPPLDLVSVPQPQDRSSPASTSNDTETRIIAQDRHARLSKTETADSVSMQVTVAPQGILDGRSPEPSDATAKPRTADQAWAAVRNSTDPTEIEQFLSAYPKSRQVSSARAKLKQLQQQPSAPGLLKIRANLDDAEVWINGRNVGTAPLEVELKPGSYKVRVRQEGYTDWNGQVDLRAGDESTLSAVLPRKSEVATAKLATPPSVSEPESPKPHVPDTQTVAKATQPGQSANCLRGNCENGEGTYRYPDGSEYSGQFRDAKMHGQGTYVYAGRGEKYTGEWRNGVISGQGTYYYRSGNRYNGEWRNGRKHGQGTYLYADRGDKYVGDFANDQPNGQGVYYYSSGDRYEGEWRNGRKNGQGILYEGGQKIVGEWQNDQKIRVKVEP</sequence>